<proteinExistence type="predicted"/>
<evidence type="ECO:0000313" key="3">
    <source>
        <dbReference type="Proteomes" id="UP000054538"/>
    </source>
</evidence>
<protein>
    <recommendedName>
        <fullName evidence="4">Secreted protein</fullName>
    </recommendedName>
</protein>
<evidence type="ECO:0000256" key="1">
    <source>
        <dbReference type="SAM" id="SignalP"/>
    </source>
</evidence>
<evidence type="ECO:0000313" key="2">
    <source>
        <dbReference type="EMBL" id="KIK79960.1"/>
    </source>
</evidence>
<name>A0A0D0DN73_9AGAM</name>
<sequence length="99" mass="10646">MQFLTLLVSIASLYAYTLVCVHAQPGCTNCPAEVDGLKLYQACLRSRSTHCTYGLVHLKWIYCHYDEQGTLIATSEGTSCPSPMSLASGCKACTTPGPP</sequence>
<dbReference type="Proteomes" id="UP000054538">
    <property type="component" value="Unassembled WGS sequence"/>
</dbReference>
<dbReference type="OrthoDB" id="10495405at2759"/>
<organism evidence="2 3">
    <name type="scientific">Paxillus rubicundulus Ve08.2h10</name>
    <dbReference type="NCBI Taxonomy" id="930991"/>
    <lineage>
        <taxon>Eukaryota</taxon>
        <taxon>Fungi</taxon>
        <taxon>Dikarya</taxon>
        <taxon>Basidiomycota</taxon>
        <taxon>Agaricomycotina</taxon>
        <taxon>Agaricomycetes</taxon>
        <taxon>Agaricomycetidae</taxon>
        <taxon>Boletales</taxon>
        <taxon>Paxilineae</taxon>
        <taxon>Paxillaceae</taxon>
        <taxon>Paxillus</taxon>
    </lineage>
</organism>
<evidence type="ECO:0008006" key="4">
    <source>
        <dbReference type="Google" id="ProtNLM"/>
    </source>
</evidence>
<feature type="signal peptide" evidence="1">
    <location>
        <begin position="1"/>
        <end position="23"/>
    </location>
</feature>
<gene>
    <name evidence="2" type="ORF">PAXRUDRAFT_833822</name>
</gene>
<dbReference type="EMBL" id="KN826138">
    <property type="protein sequence ID" value="KIK79960.1"/>
    <property type="molecule type" value="Genomic_DNA"/>
</dbReference>
<keyword evidence="3" id="KW-1185">Reference proteome</keyword>
<dbReference type="AlphaFoldDB" id="A0A0D0DN73"/>
<reference evidence="3" key="2">
    <citation type="submission" date="2015-01" db="EMBL/GenBank/DDBJ databases">
        <title>Evolutionary Origins and Diversification of the Mycorrhizal Mutualists.</title>
        <authorList>
            <consortium name="DOE Joint Genome Institute"/>
            <consortium name="Mycorrhizal Genomics Consortium"/>
            <person name="Kohler A."/>
            <person name="Kuo A."/>
            <person name="Nagy L.G."/>
            <person name="Floudas D."/>
            <person name="Copeland A."/>
            <person name="Barry K.W."/>
            <person name="Cichocki N."/>
            <person name="Veneault-Fourrey C."/>
            <person name="LaButti K."/>
            <person name="Lindquist E.A."/>
            <person name="Lipzen A."/>
            <person name="Lundell T."/>
            <person name="Morin E."/>
            <person name="Murat C."/>
            <person name="Riley R."/>
            <person name="Ohm R."/>
            <person name="Sun H."/>
            <person name="Tunlid A."/>
            <person name="Henrissat B."/>
            <person name="Grigoriev I.V."/>
            <person name="Hibbett D.S."/>
            <person name="Martin F."/>
        </authorList>
    </citation>
    <scope>NUCLEOTIDE SEQUENCE [LARGE SCALE GENOMIC DNA]</scope>
    <source>
        <strain evidence="3">Ve08.2h10</strain>
    </source>
</reference>
<feature type="chain" id="PRO_5002208566" description="Secreted protein" evidence="1">
    <location>
        <begin position="24"/>
        <end position="99"/>
    </location>
</feature>
<keyword evidence="1" id="KW-0732">Signal</keyword>
<dbReference type="HOGENOM" id="CLU_150821_0_0_1"/>
<dbReference type="InParanoid" id="A0A0D0DN73"/>
<reference evidence="2 3" key="1">
    <citation type="submission" date="2014-04" db="EMBL/GenBank/DDBJ databases">
        <authorList>
            <consortium name="DOE Joint Genome Institute"/>
            <person name="Kuo A."/>
            <person name="Kohler A."/>
            <person name="Jargeat P."/>
            <person name="Nagy L.G."/>
            <person name="Floudas D."/>
            <person name="Copeland A."/>
            <person name="Barry K.W."/>
            <person name="Cichocki N."/>
            <person name="Veneault-Fourrey C."/>
            <person name="LaButti K."/>
            <person name="Lindquist E.A."/>
            <person name="Lipzen A."/>
            <person name="Lundell T."/>
            <person name="Morin E."/>
            <person name="Murat C."/>
            <person name="Sun H."/>
            <person name="Tunlid A."/>
            <person name="Henrissat B."/>
            <person name="Grigoriev I.V."/>
            <person name="Hibbett D.S."/>
            <person name="Martin F."/>
            <person name="Nordberg H.P."/>
            <person name="Cantor M.N."/>
            <person name="Hua S.X."/>
        </authorList>
    </citation>
    <scope>NUCLEOTIDE SEQUENCE [LARGE SCALE GENOMIC DNA]</scope>
    <source>
        <strain evidence="2 3">Ve08.2h10</strain>
    </source>
</reference>
<accession>A0A0D0DN73</accession>